<dbReference type="Pfam" id="PF06962">
    <property type="entry name" value="rRNA_methylase"/>
    <property type="match status" value="1"/>
</dbReference>
<dbReference type="GO" id="GO:0032259">
    <property type="term" value="P:methylation"/>
    <property type="evidence" value="ECO:0007669"/>
    <property type="project" value="UniProtKB-KW"/>
</dbReference>
<name>A0A6I2MDC1_9BACI</name>
<dbReference type="SUPFAM" id="SSF53335">
    <property type="entry name" value="S-adenosyl-L-methionine-dependent methyltransferases"/>
    <property type="match status" value="1"/>
</dbReference>
<reference evidence="1 2" key="1">
    <citation type="submission" date="2019-11" db="EMBL/GenBank/DDBJ databases">
        <title>Bacillus idriensis genome.</title>
        <authorList>
            <person name="Konopka E.N."/>
            <person name="Newman J.D."/>
        </authorList>
    </citation>
    <scope>NUCLEOTIDE SEQUENCE [LARGE SCALE GENOMIC DNA]</scope>
    <source>
        <strain evidence="1 2">DSM 19097</strain>
    </source>
</reference>
<organism evidence="1 2">
    <name type="scientific">Metabacillus idriensis</name>
    <dbReference type="NCBI Taxonomy" id="324768"/>
    <lineage>
        <taxon>Bacteria</taxon>
        <taxon>Bacillati</taxon>
        <taxon>Bacillota</taxon>
        <taxon>Bacilli</taxon>
        <taxon>Bacillales</taxon>
        <taxon>Bacillaceae</taxon>
        <taxon>Metabacillus</taxon>
    </lineage>
</organism>
<proteinExistence type="predicted"/>
<sequence>MKLERVLPFAKSILSKTVTQGDITIDATIGNGHDTVFLADLVGETGHVYGFDIQDEAIQATSARLSEHSLTDRVTLFKESHAKAADCLPATVSGNLASAIFNLGYLPGGDKEIVTKPASTIRAIEQLYSMMKQGGVIILVIYHGHPGGKMERDALLEYAGQLDQKKAHVLQYQFLNQKNSAPFIIAIEKMQA</sequence>
<dbReference type="AlphaFoldDB" id="A0A6I2MDC1"/>
<dbReference type="PANTHER" id="PTHR35276:SF1">
    <property type="entry name" value="TRNA (MNM(5)S(2)U34)-METHYLTRANSFERASE, CHLOROPLASTIC"/>
    <property type="match status" value="1"/>
</dbReference>
<dbReference type="GO" id="GO:0008168">
    <property type="term" value="F:methyltransferase activity"/>
    <property type="evidence" value="ECO:0007669"/>
    <property type="project" value="UniProtKB-KW"/>
</dbReference>
<keyword evidence="1" id="KW-0489">Methyltransferase</keyword>
<comment type="caution">
    <text evidence="1">The sequence shown here is derived from an EMBL/GenBank/DDBJ whole genome shotgun (WGS) entry which is preliminary data.</text>
</comment>
<accession>A0A6I2MDC1</accession>
<dbReference type="RefSeq" id="WP_070876591.1">
    <property type="nucleotide sequence ID" value="NZ_CAJFZX010000001.1"/>
</dbReference>
<evidence type="ECO:0000313" key="2">
    <source>
        <dbReference type="Proteomes" id="UP000441585"/>
    </source>
</evidence>
<keyword evidence="1" id="KW-0808">Transferase</keyword>
<dbReference type="EMBL" id="WKKF01000004">
    <property type="protein sequence ID" value="MRX55272.1"/>
    <property type="molecule type" value="Genomic_DNA"/>
</dbReference>
<keyword evidence="2" id="KW-1185">Reference proteome</keyword>
<dbReference type="InterPro" id="IPR029063">
    <property type="entry name" value="SAM-dependent_MTases_sf"/>
</dbReference>
<gene>
    <name evidence="1" type="ORF">GJU41_15015</name>
</gene>
<dbReference type="Gene3D" id="3.40.50.150">
    <property type="entry name" value="Vaccinia Virus protein VP39"/>
    <property type="match status" value="1"/>
</dbReference>
<dbReference type="Proteomes" id="UP000441585">
    <property type="component" value="Unassembled WGS sequence"/>
</dbReference>
<protein>
    <submittedName>
        <fullName evidence="1">Methyltransferase domain-containing protein</fullName>
    </submittedName>
</protein>
<dbReference type="InterPro" id="IPR010719">
    <property type="entry name" value="MnmM_MeTrfase"/>
</dbReference>
<dbReference type="PANTHER" id="PTHR35276">
    <property type="entry name" value="S-ADENOSYL-L-METHIONINE-DEPENDENT METHYLTRANSFERASES SUPERFAMILY PROTEIN"/>
    <property type="match status" value="1"/>
</dbReference>
<evidence type="ECO:0000313" key="1">
    <source>
        <dbReference type="EMBL" id="MRX55272.1"/>
    </source>
</evidence>